<evidence type="ECO:0000256" key="13">
    <source>
        <dbReference type="PIRNR" id="PIRNR001620"/>
    </source>
</evidence>
<dbReference type="PRINTS" id="PR00759">
    <property type="entry name" value="BASICPTASE"/>
</dbReference>
<feature type="region of interest" description="Disordered" evidence="15">
    <location>
        <begin position="186"/>
        <end position="209"/>
    </location>
</feature>
<dbReference type="GO" id="GO:0005615">
    <property type="term" value="C:extracellular space"/>
    <property type="evidence" value="ECO:0007669"/>
    <property type="project" value="TreeGrafter"/>
</dbReference>
<keyword evidence="9" id="KW-1015">Disulfide bond</keyword>
<dbReference type="InterPro" id="IPR002223">
    <property type="entry name" value="Kunitz_BPTI"/>
</dbReference>
<dbReference type="GO" id="GO:0004867">
    <property type="term" value="F:serine-type endopeptidase inhibitor activity"/>
    <property type="evidence" value="ECO:0007669"/>
    <property type="project" value="UniProtKB-UniRule"/>
</dbReference>
<proteinExistence type="predicted"/>
<dbReference type="PROSITE" id="PS51257">
    <property type="entry name" value="PROKAR_LIPOPROTEIN"/>
    <property type="match status" value="1"/>
</dbReference>
<evidence type="ECO:0000313" key="17">
    <source>
        <dbReference type="Ensembl" id="ENSPCEP00000012027.1"/>
    </source>
</evidence>
<feature type="site" description="Reactive bond" evidence="14">
    <location>
        <begin position="62"/>
        <end position="63"/>
    </location>
</feature>
<evidence type="ECO:0000256" key="11">
    <source>
        <dbReference type="ARBA" id="ARBA00057773"/>
    </source>
</evidence>
<keyword evidence="6" id="KW-0677">Repeat</keyword>
<dbReference type="PANTHER" id="PTHR10083:SF374">
    <property type="entry name" value="BPTI_KUNITZ INHIBITOR DOMAIN-CONTAINING PROTEIN"/>
    <property type="match status" value="1"/>
</dbReference>
<evidence type="ECO:0000259" key="16">
    <source>
        <dbReference type="PROSITE" id="PS50279"/>
    </source>
</evidence>
<protein>
    <recommendedName>
        <fullName evidence="12 13">Tissue factor pathway inhibitor</fullName>
    </recommendedName>
</protein>
<dbReference type="CDD" id="cd22615">
    <property type="entry name" value="Kunitz_TFPI1_TFPI2_3-like"/>
    <property type="match status" value="1"/>
</dbReference>
<keyword evidence="3 13" id="KW-0646">Protease inhibitor</keyword>
<evidence type="ECO:0000256" key="2">
    <source>
        <dbReference type="ARBA" id="ARBA00022525"/>
    </source>
</evidence>
<dbReference type="GO" id="GO:0071396">
    <property type="term" value="P:cellular response to lipid"/>
    <property type="evidence" value="ECO:0007669"/>
    <property type="project" value="UniProtKB-ARBA"/>
</dbReference>
<keyword evidence="18" id="KW-1185">Reference proteome</keyword>
<keyword evidence="10" id="KW-0325">Glycoprotein</keyword>
<name>A0A8C8RWV6_9SAUR</name>
<dbReference type="PROSITE" id="PS00280">
    <property type="entry name" value="BPTI_KUNITZ_1"/>
    <property type="match status" value="3"/>
</dbReference>
<dbReference type="PROSITE" id="PS50279">
    <property type="entry name" value="BPTI_KUNITZ_2"/>
    <property type="match status" value="3"/>
</dbReference>
<comment type="subcellular location">
    <subcellularLocation>
        <location evidence="1 13">Secreted</location>
    </subcellularLocation>
</comment>
<evidence type="ECO:0000256" key="6">
    <source>
        <dbReference type="ARBA" id="ARBA00022737"/>
    </source>
</evidence>
<evidence type="ECO:0000256" key="15">
    <source>
        <dbReference type="SAM" id="MobiDB-lite"/>
    </source>
</evidence>
<keyword evidence="5 13" id="KW-0732">Signal</keyword>
<dbReference type="FunFam" id="4.10.410.10:FF:000004">
    <property type="entry name" value="Tissue factor pathway inhibitor"/>
    <property type="match status" value="1"/>
</dbReference>
<keyword evidence="2" id="KW-0964">Secreted</keyword>
<comment type="function">
    <text evidence="11">Inhibits factor X (X(a)) directly and, in a Xa-dependent way, inhibits VIIa/tissue factor activity, presumably by forming a quaternary Xa/LACI/VIIa/TF complex. It possesses an antithrombotic action and also the ability to associate with lipoproteins in plasma.</text>
</comment>
<evidence type="ECO:0000256" key="4">
    <source>
        <dbReference type="ARBA" id="ARBA00022696"/>
    </source>
</evidence>
<feature type="chain" id="PRO_5034440035" description="Tissue factor pathway inhibitor" evidence="13">
    <location>
        <begin position="28"/>
        <end position="298"/>
    </location>
</feature>
<dbReference type="Pfam" id="PF00014">
    <property type="entry name" value="Kunitz_BPTI"/>
    <property type="match status" value="3"/>
</dbReference>
<keyword evidence="8 13" id="KW-0094">Blood coagulation</keyword>
<reference evidence="17" key="1">
    <citation type="submission" date="2025-08" db="UniProtKB">
        <authorList>
            <consortium name="Ensembl"/>
        </authorList>
    </citation>
    <scope>IDENTIFICATION</scope>
</reference>
<keyword evidence="7 13" id="KW-0722">Serine protease inhibitor</keyword>
<dbReference type="InterPro" id="IPR036880">
    <property type="entry name" value="Kunitz_BPTI_sf"/>
</dbReference>
<evidence type="ECO:0000256" key="5">
    <source>
        <dbReference type="ARBA" id="ARBA00022729"/>
    </source>
</evidence>
<feature type="site" description="Reactive bond" evidence="14">
    <location>
        <begin position="228"/>
        <end position="229"/>
    </location>
</feature>
<accession>A0A8C8RWV6</accession>
<feature type="site" description="Reactive bond" evidence="14">
    <location>
        <begin position="134"/>
        <end position="135"/>
    </location>
</feature>
<feature type="domain" description="BPTI/Kunitz inhibitor" evidence="16">
    <location>
        <begin position="52"/>
        <end position="102"/>
    </location>
</feature>
<dbReference type="PIRSF" id="PIRSF001620">
    <property type="entry name" value="TFPI"/>
    <property type="match status" value="1"/>
</dbReference>
<dbReference type="Ensembl" id="ENSPCET00000012442.1">
    <property type="protein sequence ID" value="ENSPCEP00000012027.1"/>
    <property type="gene ID" value="ENSPCEG00000009572.1"/>
</dbReference>
<evidence type="ECO:0000256" key="3">
    <source>
        <dbReference type="ARBA" id="ARBA00022690"/>
    </source>
</evidence>
<reference evidence="17" key="2">
    <citation type="submission" date="2025-09" db="UniProtKB">
        <authorList>
            <consortium name="Ensembl"/>
        </authorList>
    </citation>
    <scope>IDENTIFICATION</scope>
</reference>
<dbReference type="PANTHER" id="PTHR10083">
    <property type="entry name" value="KUNITZ-TYPE PROTEASE INHIBITOR-RELATED"/>
    <property type="match status" value="1"/>
</dbReference>
<dbReference type="Proteomes" id="UP000694393">
    <property type="component" value="Unplaced"/>
</dbReference>
<evidence type="ECO:0000256" key="9">
    <source>
        <dbReference type="ARBA" id="ARBA00023157"/>
    </source>
</evidence>
<dbReference type="SUPFAM" id="SSF57362">
    <property type="entry name" value="BPTI-like"/>
    <property type="match status" value="3"/>
</dbReference>
<evidence type="ECO:0000313" key="18">
    <source>
        <dbReference type="Proteomes" id="UP000694393"/>
    </source>
</evidence>
<feature type="domain" description="BPTI/Kunitz inhibitor" evidence="16">
    <location>
        <begin position="218"/>
        <end position="268"/>
    </location>
</feature>
<feature type="domain" description="BPTI/Kunitz inhibitor" evidence="16">
    <location>
        <begin position="124"/>
        <end position="174"/>
    </location>
</feature>
<evidence type="ECO:0000256" key="1">
    <source>
        <dbReference type="ARBA" id="ARBA00004613"/>
    </source>
</evidence>
<evidence type="ECO:0000256" key="14">
    <source>
        <dbReference type="PIRSR" id="PIRSR001620-1"/>
    </source>
</evidence>
<dbReference type="AlphaFoldDB" id="A0A8C8RWV6"/>
<evidence type="ECO:0000256" key="8">
    <source>
        <dbReference type="ARBA" id="ARBA00023084"/>
    </source>
</evidence>
<dbReference type="FunFam" id="4.10.410.10:FF:000013">
    <property type="entry name" value="Tissue factor pathway inhibitor"/>
    <property type="match status" value="1"/>
</dbReference>
<dbReference type="FunFam" id="4.10.410.10:FF:000012">
    <property type="entry name" value="Tissue factor pathway inhibitor"/>
    <property type="match status" value="1"/>
</dbReference>
<sequence>MNDMKRGRFLVITLFLLLSCIPWLVTADSENEEDQDIPGTALPPLKLGNSICAFKADDGPCKAIHTRYYFNIQTQRCEVFEYGGCDGNANNFMTLKECQETCVVSEYSVKKRRGRFKKEKPDFCFLEEDPGFCRGYISRYFYNKESQQCEKFKYGGCLGNQNNFKTLEECQITCQDNSNSLQFDHDEDHPIITNNSSPAAKPSDTPSLFEPSPVPSLCMTPMERGLCKANEKRFFYDHSAGKCHPFSYSGCGGNENNFTSRKSCLRTCKKGFSKYQERRGLMKIKRKRKKQPVKMIKD</sequence>
<keyword evidence="4 13" id="KW-0356">Hemostasis</keyword>
<dbReference type="CDD" id="cd22614">
    <property type="entry name" value="Kunitz_TFPI1_2-like"/>
    <property type="match status" value="1"/>
</dbReference>
<dbReference type="Gene3D" id="4.10.410.10">
    <property type="entry name" value="Pancreatic trypsin inhibitor Kunitz domain"/>
    <property type="match status" value="3"/>
</dbReference>
<dbReference type="InterPro" id="IPR050098">
    <property type="entry name" value="TFPI/VKTCI-like"/>
</dbReference>
<evidence type="ECO:0000256" key="7">
    <source>
        <dbReference type="ARBA" id="ARBA00022900"/>
    </source>
</evidence>
<dbReference type="SMART" id="SM00131">
    <property type="entry name" value="KU"/>
    <property type="match status" value="3"/>
</dbReference>
<dbReference type="InterPro" id="IPR020901">
    <property type="entry name" value="Prtase_inh_Kunz-CS"/>
</dbReference>
<feature type="signal peptide" evidence="13">
    <location>
        <begin position="1"/>
        <end position="27"/>
    </location>
</feature>
<evidence type="ECO:0000256" key="12">
    <source>
        <dbReference type="ARBA" id="ARBA00073658"/>
    </source>
</evidence>
<dbReference type="GO" id="GO:0007596">
    <property type="term" value="P:blood coagulation"/>
    <property type="evidence" value="ECO:0007669"/>
    <property type="project" value="UniProtKB-UniRule"/>
</dbReference>
<organism evidence="17 18">
    <name type="scientific">Pelusios castaneus</name>
    <name type="common">West African mud turtle</name>
    <dbReference type="NCBI Taxonomy" id="367368"/>
    <lineage>
        <taxon>Eukaryota</taxon>
        <taxon>Metazoa</taxon>
        <taxon>Chordata</taxon>
        <taxon>Craniata</taxon>
        <taxon>Vertebrata</taxon>
        <taxon>Euteleostomi</taxon>
        <taxon>Archelosauria</taxon>
        <taxon>Testudinata</taxon>
        <taxon>Testudines</taxon>
        <taxon>Pleurodira</taxon>
        <taxon>Pelomedusidae</taxon>
        <taxon>Pelusios</taxon>
    </lineage>
</organism>
<dbReference type="CDD" id="cd22613">
    <property type="entry name" value="Kunitz_TFPI1_1-like"/>
    <property type="match status" value="1"/>
</dbReference>
<evidence type="ECO:0000256" key="10">
    <source>
        <dbReference type="ARBA" id="ARBA00023180"/>
    </source>
</evidence>
<dbReference type="InterPro" id="IPR008296">
    <property type="entry name" value="TFPI-like"/>
</dbReference>